<name>A0AAE0DQB5_9LECA</name>
<evidence type="ECO:0000313" key="1">
    <source>
        <dbReference type="EMBL" id="KAK3175905.1"/>
    </source>
</evidence>
<sequence>MAVSNPPAPLPTFIPNPTYLFSATVNLGKSLGPIPMVEGGVRIVETITGGGIYGPGFNATIEGGVAAPILVNNGDGTRIQIPYIYAYGYASDGSPFYMEEAGIGSGVTQNTRLIINVGGKYQRLQTTYVLGQPTVNEERTIASVECFSVPLPPSMGGN</sequence>
<dbReference type="Proteomes" id="UP001276659">
    <property type="component" value="Unassembled WGS sequence"/>
</dbReference>
<organism evidence="1 2">
    <name type="scientific">Lepraria neglecta</name>
    <dbReference type="NCBI Taxonomy" id="209136"/>
    <lineage>
        <taxon>Eukaryota</taxon>
        <taxon>Fungi</taxon>
        <taxon>Dikarya</taxon>
        <taxon>Ascomycota</taxon>
        <taxon>Pezizomycotina</taxon>
        <taxon>Lecanoromycetes</taxon>
        <taxon>OSLEUM clade</taxon>
        <taxon>Lecanoromycetidae</taxon>
        <taxon>Lecanorales</taxon>
        <taxon>Lecanorineae</taxon>
        <taxon>Stereocaulaceae</taxon>
        <taxon>Lepraria</taxon>
    </lineage>
</organism>
<dbReference type="EMBL" id="JASNWA010000004">
    <property type="protein sequence ID" value="KAK3175905.1"/>
    <property type="molecule type" value="Genomic_DNA"/>
</dbReference>
<keyword evidence="2" id="KW-1185">Reference proteome</keyword>
<dbReference type="AlphaFoldDB" id="A0AAE0DQB5"/>
<dbReference type="Gene3D" id="2.40.160.20">
    <property type="match status" value="1"/>
</dbReference>
<reference evidence="1" key="1">
    <citation type="submission" date="2022-11" db="EMBL/GenBank/DDBJ databases">
        <title>Chromosomal genome sequence assembly and mating type (MAT) locus characterization of the leprose asexual lichenized fungus Lepraria neglecta (Nyl.) Erichsen.</title>
        <authorList>
            <person name="Allen J.L."/>
            <person name="Pfeffer B."/>
        </authorList>
    </citation>
    <scope>NUCLEOTIDE SEQUENCE</scope>
    <source>
        <strain evidence="1">Allen 5258</strain>
    </source>
</reference>
<protein>
    <submittedName>
        <fullName evidence="1">Uncharacterized protein</fullName>
    </submittedName>
</protein>
<proteinExistence type="predicted"/>
<gene>
    <name evidence="1" type="ORF">OEA41_007227</name>
</gene>
<accession>A0AAE0DQB5</accession>
<comment type="caution">
    <text evidence="1">The sequence shown here is derived from an EMBL/GenBank/DDBJ whole genome shotgun (WGS) entry which is preliminary data.</text>
</comment>
<evidence type="ECO:0000313" key="2">
    <source>
        <dbReference type="Proteomes" id="UP001276659"/>
    </source>
</evidence>